<dbReference type="Proteomes" id="UP000606730">
    <property type="component" value="Unassembled WGS sequence"/>
</dbReference>
<dbReference type="EMBL" id="BMKN01000001">
    <property type="protein sequence ID" value="GGE38445.1"/>
    <property type="molecule type" value="Genomic_DNA"/>
</dbReference>
<reference evidence="7" key="1">
    <citation type="journal article" date="2014" name="Int. J. Syst. Evol. Microbiol.">
        <title>Complete genome sequence of Corynebacterium casei LMG S-19264T (=DSM 44701T), isolated from a smear-ripened cheese.</title>
        <authorList>
            <consortium name="US DOE Joint Genome Institute (JGI-PGF)"/>
            <person name="Walter F."/>
            <person name="Albersmeier A."/>
            <person name="Kalinowski J."/>
            <person name="Ruckert C."/>
        </authorList>
    </citation>
    <scope>NUCLEOTIDE SEQUENCE</scope>
    <source>
        <strain evidence="7">CGMCC 1.16012</strain>
    </source>
</reference>
<dbReference type="GO" id="GO:2000142">
    <property type="term" value="P:regulation of DNA-templated transcription initiation"/>
    <property type="evidence" value="ECO:0007669"/>
    <property type="project" value="TreeGrafter"/>
</dbReference>
<comment type="similarity">
    <text evidence="1">Belongs to the LysR transcriptional regulatory family.</text>
</comment>
<dbReference type="OrthoDB" id="8479357at2"/>
<evidence type="ECO:0000259" key="6">
    <source>
        <dbReference type="PROSITE" id="PS50931"/>
    </source>
</evidence>
<evidence type="ECO:0000256" key="2">
    <source>
        <dbReference type="ARBA" id="ARBA00023015"/>
    </source>
</evidence>
<proteinExistence type="inferred from homology"/>
<evidence type="ECO:0000256" key="3">
    <source>
        <dbReference type="ARBA" id="ARBA00023125"/>
    </source>
</evidence>
<feature type="domain" description="HTH lysR-type" evidence="6">
    <location>
        <begin position="3"/>
        <end position="60"/>
    </location>
</feature>
<protein>
    <submittedName>
        <fullName evidence="7">LysR family transcriptional regulator</fullName>
    </submittedName>
</protein>
<keyword evidence="3" id="KW-0238">DNA-binding</keyword>
<evidence type="ECO:0000313" key="7">
    <source>
        <dbReference type="EMBL" id="GGE38445.1"/>
    </source>
</evidence>
<dbReference type="Gene3D" id="1.10.10.10">
    <property type="entry name" value="Winged helix-like DNA-binding domain superfamily/Winged helix DNA-binding domain"/>
    <property type="match status" value="1"/>
</dbReference>
<dbReference type="InterPro" id="IPR036388">
    <property type="entry name" value="WH-like_DNA-bd_sf"/>
</dbReference>
<name>A0A917AA93_9RHOB</name>
<reference evidence="7" key="2">
    <citation type="submission" date="2020-09" db="EMBL/GenBank/DDBJ databases">
        <authorList>
            <person name="Sun Q."/>
            <person name="Zhou Y."/>
        </authorList>
    </citation>
    <scope>NUCLEOTIDE SEQUENCE</scope>
    <source>
        <strain evidence="7">CGMCC 1.16012</strain>
    </source>
</reference>
<dbReference type="PANTHER" id="PTHR30293:SF0">
    <property type="entry name" value="NITROGEN ASSIMILATION REGULATORY PROTEIN NAC"/>
    <property type="match status" value="1"/>
</dbReference>
<dbReference type="PROSITE" id="PS50931">
    <property type="entry name" value="HTH_LYSR"/>
    <property type="match status" value="1"/>
</dbReference>
<dbReference type="InterPro" id="IPR036390">
    <property type="entry name" value="WH_DNA-bd_sf"/>
</dbReference>
<dbReference type="InterPro" id="IPR000847">
    <property type="entry name" value="LysR_HTH_N"/>
</dbReference>
<dbReference type="GO" id="GO:0003677">
    <property type="term" value="F:DNA binding"/>
    <property type="evidence" value="ECO:0007669"/>
    <property type="project" value="UniProtKB-KW"/>
</dbReference>
<keyword evidence="5" id="KW-0804">Transcription</keyword>
<comment type="caution">
    <text evidence="7">The sequence shown here is derived from an EMBL/GenBank/DDBJ whole genome shotgun (WGS) entry which is preliminary data.</text>
</comment>
<dbReference type="FunFam" id="1.10.10.10:FF:000001">
    <property type="entry name" value="LysR family transcriptional regulator"/>
    <property type="match status" value="1"/>
</dbReference>
<dbReference type="PRINTS" id="PR00039">
    <property type="entry name" value="HTHLYSR"/>
</dbReference>
<dbReference type="GO" id="GO:0003700">
    <property type="term" value="F:DNA-binding transcription factor activity"/>
    <property type="evidence" value="ECO:0007669"/>
    <property type="project" value="InterPro"/>
</dbReference>
<dbReference type="AlphaFoldDB" id="A0A917AA93"/>
<gene>
    <name evidence="7" type="ORF">GCM10011517_02780</name>
</gene>
<dbReference type="Gene3D" id="3.40.190.290">
    <property type="match status" value="1"/>
</dbReference>
<evidence type="ECO:0000256" key="1">
    <source>
        <dbReference type="ARBA" id="ARBA00009437"/>
    </source>
</evidence>
<dbReference type="InterPro" id="IPR005119">
    <property type="entry name" value="LysR_subst-bd"/>
</dbReference>
<dbReference type="RefSeq" id="WP_158221931.1">
    <property type="nucleotide sequence ID" value="NZ_BMKN01000001.1"/>
</dbReference>
<keyword evidence="8" id="KW-1185">Reference proteome</keyword>
<evidence type="ECO:0000313" key="8">
    <source>
        <dbReference type="Proteomes" id="UP000606730"/>
    </source>
</evidence>
<sequence>MTLDTRQLRYFLEIAEQGSITRASQVLNVAQPALSMHLRTLEENLGTQLMLRNRTGVVPTEAGRLLVERARRILDEMARTEDDIRTLESDPSGVVRVGLPGTVSSLVSLPLIHAVRERYPNITINIAEAMSGFIAGWMVEDRIDLSILYHALDEKGFRSDVLLEEELVVLWGQEADNPAKVALKALKGVAMVLPSRGHGLRELIEDQMRRLGFAPEVAIEIDSYANIKSLVAEGFGPSILPTYAVQAETLSGTIRTSQIADPGLWRRAHLIQPTNRPVTRAQSAVTEVLQDVVADLMANGKWAGARVASVS</sequence>
<dbReference type="Pfam" id="PF03466">
    <property type="entry name" value="LysR_substrate"/>
    <property type="match status" value="1"/>
</dbReference>
<dbReference type="SUPFAM" id="SSF46785">
    <property type="entry name" value="Winged helix' DNA-binding domain"/>
    <property type="match status" value="1"/>
</dbReference>
<evidence type="ECO:0000256" key="5">
    <source>
        <dbReference type="ARBA" id="ARBA00023163"/>
    </source>
</evidence>
<keyword evidence="4" id="KW-0010">Activator</keyword>
<dbReference type="SUPFAM" id="SSF53850">
    <property type="entry name" value="Periplasmic binding protein-like II"/>
    <property type="match status" value="1"/>
</dbReference>
<evidence type="ECO:0000256" key="4">
    <source>
        <dbReference type="ARBA" id="ARBA00023159"/>
    </source>
</evidence>
<accession>A0A917AA93</accession>
<dbReference type="Pfam" id="PF00126">
    <property type="entry name" value="HTH_1"/>
    <property type="match status" value="1"/>
</dbReference>
<dbReference type="PANTHER" id="PTHR30293">
    <property type="entry name" value="TRANSCRIPTIONAL REGULATORY PROTEIN NAC-RELATED"/>
    <property type="match status" value="1"/>
</dbReference>
<organism evidence="7 8">
    <name type="scientific">Actibacterium pelagium</name>
    <dbReference type="NCBI Taxonomy" id="2029103"/>
    <lineage>
        <taxon>Bacteria</taxon>
        <taxon>Pseudomonadati</taxon>
        <taxon>Pseudomonadota</taxon>
        <taxon>Alphaproteobacteria</taxon>
        <taxon>Rhodobacterales</taxon>
        <taxon>Roseobacteraceae</taxon>
        <taxon>Actibacterium</taxon>
    </lineage>
</organism>
<keyword evidence="2" id="KW-0805">Transcription regulation</keyword>